<dbReference type="Proteomes" id="UP001604336">
    <property type="component" value="Unassembled WGS sequence"/>
</dbReference>
<comment type="caution">
    <text evidence="7">The sequence shown here is derived from an EMBL/GenBank/DDBJ whole genome shotgun (WGS) entry which is preliminary data.</text>
</comment>
<gene>
    <name evidence="7" type="ORF">Adt_08067</name>
</gene>
<feature type="domain" description="Calcineurin-like phosphoesterase" evidence="6">
    <location>
        <begin position="379"/>
        <end position="620"/>
    </location>
</feature>
<dbReference type="FunFam" id="3.60.21.10:FF:000050">
    <property type="entry name" value="Calcineurin-like metallo-phosphoesterase superfamily protein"/>
    <property type="match status" value="1"/>
</dbReference>
<dbReference type="InterPro" id="IPR033308">
    <property type="entry name" value="PGAP5/Cdc1/Ted1"/>
</dbReference>
<name>A0ABD1VBJ4_9LAMI</name>
<accession>A0ABD1VBJ4</accession>
<dbReference type="InterPro" id="IPR004843">
    <property type="entry name" value="Calcineurin-like_PHP"/>
</dbReference>
<evidence type="ECO:0000256" key="2">
    <source>
        <dbReference type="ARBA" id="ARBA00022692"/>
    </source>
</evidence>
<keyword evidence="8" id="KW-1185">Reference proteome</keyword>
<proteinExistence type="predicted"/>
<feature type="transmembrane region" description="Helical" evidence="5">
    <location>
        <begin position="829"/>
        <end position="852"/>
    </location>
</feature>
<organism evidence="7 8">
    <name type="scientific">Abeliophyllum distichum</name>
    <dbReference type="NCBI Taxonomy" id="126358"/>
    <lineage>
        <taxon>Eukaryota</taxon>
        <taxon>Viridiplantae</taxon>
        <taxon>Streptophyta</taxon>
        <taxon>Embryophyta</taxon>
        <taxon>Tracheophyta</taxon>
        <taxon>Spermatophyta</taxon>
        <taxon>Magnoliopsida</taxon>
        <taxon>eudicotyledons</taxon>
        <taxon>Gunneridae</taxon>
        <taxon>Pentapetalae</taxon>
        <taxon>asterids</taxon>
        <taxon>lamiids</taxon>
        <taxon>Lamiales</taxon>
        <taxon>Oleaceae</taxon>
        <taxon>Forsythieae</taxon>
        <taxon>Abeliophyllum</taxon>
    </lineage>
</organism>
<feature type="transmembrane region" description="Helical" evidence="5">
    <location>
        <begin position="683"/>
        <end position="702"/>
    </location>
</feature>
<dbReference type="InterPro" id="IPR029052">
    <property type="entry name" value="Metallo-depent_PP-like"/>
</dbReference>
<dbReference type="Pfam" id="PF00149">
    <property type="entry name" value="Metallophos"/>
    <property type="match status" value="1"/>
</dbReference>
<protein>
    <submittedName>
        <fullName evidence="7">Calcineurin-like metallo-phosphoesterase superfamily protein</fullName>
    </submittedName>
</protein>
<dbReference type="PANTHER" id="PTHR13315">
    <property type="entry name" value="METALLO PHOSPHOESTERASE RELATED"/>
    <property type="match status" value="1"/>
</dbReference>
<dbReference type="AlphaFoldDB" id="A0ABD1VBJ4"/>
<evidence type="ECO:0000256" key="1">
    <source>
        <dbReference type="ARBA" id="ARBA00004141"/>
    </source>
</evidence>
<reference evidence="8" key="1">
    <citation type="submission" date="2024-07" db="EMBL/GenBank/DDBJ databases">
        <title>Two chromosome-level genome assemblies of Korean endemic species Abeliophyllum distichum and Forsythia ovata (Oleaceae).</title>
        <authorList>
            <person name="Jang H."/>
        </authorList>
    </citation>
    <scope>NUCLEOTIDE SEQUENCE [LARGE SCALE GENOMIC DNA]</scope>
</reference>
<keyword evidence="4 5" id="KW-0472">Membrane</keyword>
<sequence>MKNNRTVKMAVKSLPPPAAVATVAKLILSIAAVHKTSGPHCFPSLKATQTHHNHHHYLVLKLVNWYEKGAGVWRILGKWKVLRGRARANSNAEATSSWDEKPYEVLPSGKIVYLDEQDVVAFLDPPKELIPLDPSSYNPAAYLWKKIEDIPEERRHRLLTLLKPRLISRAWEIAGTRYDNAKLANKSASSLLSNGNGTNSLEMWNCRTNGGPFPISWIKFFQKAIFHHKDGNTYGRLIGGSLMAGIFSSFSPLYFTVREVNEVLSTEQPCDLSYEFGDGLLDLSEYPQGFPKPAKHPWPFNDQVVIYVRHMGPGVLVGQAWQEGEAVQQVPKKLCVWALSLLYGEWFAFLVPSLWTCSWPHLHRQSSLMNGVDDSSNYMKVAVISDPQLMDRTSLRLPPKSLVLEIAQFYTDLYMRRAFLASILPFNPDIILFLGDYFDGGPILSDEEWLESLGRFRHIFDLNMLQQSANVKVYFLDGNHDIGYAAFNSRMSEVIRRYEKEFGARNYRFTLGKVNFIAIDAQTLDGNKQSDLTSATWNFVRNVSMDVDSTPRVLLTHIPLYRPDSTACSAHRSSPIINQRISRSAHDQEILYQNYITEKSTDELLDFIRPALVLSGHDHDQCTITHVAKYGAVTEHTVGTVSWQQGNLYPSFMLLSASNFTLPNGSTPEDAISTHLCFLPVQTFIYIWYLSLFAMTLIILLLPANEVFIFRKFGDLIGYIRSLINFSSFSNGMKEKKEDENCEYETIWDAEGNMHLIRKDSQAPKTHPDERILIERGNAVMRSKARKQIMQESDSSTPSEVNIHIGIDGLVKLPARTTKSTVRMVIRRLLRAFQAITIIAAINVPLYVLLLFKDWIDK</sequence>
<dbReference type="Gene3D" id="3.60.21.10">
    <property type="match status" value="1"/>
</dbReference>
<evidence type="ECO:0000313" key="8">
    <source>
        <dbReference type="Proteomes" id="UP001604336"/>
    </source>
</evidence>
<dbReference type="CDD" id="cd07384">
    <property type="entry name" value="MPP_Cdc1_like"/>
    <property type="match status" value="1"/>
</dbReference>
<comment type="subcellular location">
    <subcellularLocation>
        <location evidence="1">Membrane</location>
        <topology evidence="1">Multi-pass membrane protein</topology>
    </subcellularLocation>
</comment>
<dbReference type="PANTHER" id="PTHR13315:SF4">
    <property type="entry name" value="METALLOPHOSPHOESTERASE, ISOFORM E"/>
    <property type="match status" value="1"/>
</dbReference>
<dbReference type="EMBL" id="JBFOLK010000002">
    <property type="protein sequence ID" value="KAL2534716.1"/>
    <property type="molecule type" value="Genomic_DNA"/>
</dbReference>
<dbReference type="SUPFAM" id="SSF56300">
    <property type="entry name" value="Metallo-dependent phosphatases"/>
    <property type="match status" value="1"/>
</dbReference>
<dbReference type="GO" id="GO:0016020">
    <property type="term" value="C:membrane"/>
    <property type="evidence" value="ECO:0007669"/>
    <property type="project" value="UniProtKB-SubCell"/>
</dbReference>
<evidence type="ECO:0000259" key="6">
    <source>
        <dbReference type="Pfam" id="PF00149"/>
    </source>
</evidence>
<evidence type="ECO:0000256" key="4">
    <source>
        <dbReference type="ARBA" id="ARBA00023136"/>
    </source>
</evidence>
<keyword evidence="3 5" id="KW-1133">Transmembrane helix</keyword>
<evidence type="ECO:0000256" key="5">
    <source>
        <dbReference type="SAM" id="Phobius"/>
    </source>
</evidence>
<evidence type="ECO:0000313" key="7">
    <source>
        <dbReference type="EMBL" id="KAL2534716.1"/>
    </source>
</evidence>
<keyword evidence="2 5" id="KW-0812">Transmembrane</keyword>
<evidence type="ECO:0000256" key="3">
    <source>
        <dbReference type="ARBA" id="ARBA00022989"/>
    </source>
</evidence>